<dbReference type="InterPro" id="IPR008271">
    <property type="entry name" value="Ser/Thr_kinase_AS"/>
</dbReference>
<sequence length="358" mass="40381">MELDQTKLETFLKAEQAVGIEAPLQIRQFKHGQSNPTYFLKDAKGRRLVLRKKPPGALLSKTAHAVEREYRVLSTLKHHTDVPVPEVFTLCEDPAVIGTPFYIMQFLDGRIFTDQRLLDVPSSDRKAYYYSIIDTLARLHRADYKSLGLEDFGKPKGFYERQIRTLVGVSKAQGQVTDAKGNAVGDLDRLNDAIAWFKRNQVADEATIVHGDFKLDNVVFHPTTSNVIGVLDWEMSTIGHPLSDLANLLLPYYVPTTFLGHSFGLRDAPRPLPIPEADDLILEYCRLTNRRYPIPNWKFCVAFSFFRLAVITQGIAARVKRGQASSAEAETFGKVFQPLARLIGEVVDRGDLHERAKL</sequence>
<dbReference type="Pfam" id="PF01636">
    <property type="entry name" value="APH"/>
    <property type="match status" value="1"/>
</dbReference>
<dbReference type="InterPro" id="IPR002575">
    <property type="entry name" value="Aminoglycoside_PTrfase"/>
</dbReference>
<accession>A0AAD5SI51</accession>
<dbReference type="AlphaFoldDB" id="A0AAD5SI51"/>
<dbReference type="GO" id="GO:0004672">
    <property type="term" value="F:protein kinase activity"/>
    <property type="evidence" value="ECO:0007669"/>
    <property type="project" value="InterPro"/>
</dbReference>
<proteinExistence type="predicted"/>
<dbReference type="PROSITE" id="PS00108">
    <property type="entry name" value="PROTEIN_KINASE_ST"/>
    <property type="match status" value="1"/>
</dbReference>
<evidence type="ECO:0000313" key="3">
    <source>
        <dbReference type="Proteomes" id="UP001212841"/>
    </source>
</evidence>
<dbReference type="CDD" id="cd05154">
    <property type="entry name" value="ACAD10_11_N-like"/>
    <property type="match status" value="1"/>
</dbReference>
<organism evidence="2 3">
    <name type="scientific">Rhizophlyctis rosea</name>
    <dbReference type="NCBI Taxonomy" id="64517"/>
    <lineage>
        <taxon>Eukaryota</taxon>
        <taxon>Fungi</taxon>
        <taxon>Fungi incertae sedis</taxon>
        <taxon>Chytridiomycota</taxon>
        <taxon>Chytridiomycota incertae sedis</taxon>
        <taxon>Chytridiomycetes</taxon>
        <taxon>Rhizophlyctidales</taxon>
        <taxon>Rhizophlyctidaceae</taxon>
        <taxon>Rhizophlyctis</taxon>
    </lineage>
</organism>
<dbReference type="InterPro" id="IPR041726">
    <property type="entry name" value="ACAD10_11_N"/>
</dbReference>
<name>A0AAD5SI51_9FUNG</name>
<evidence type="ECO:0000313" key="2">
    <source>
        <dbReference type="EMBL" id="KAJ3055488.1"/>
    </source>
</evidence>
<dbReference type="InterPro" id="IPR011009">
    <property type="entry name" value="Kinase-like_dom_sf"/>
</dbReference>
<dbReference type="PANTHER" id="PTHR47829">
    <property type="entry name" value="HYDROLASE, PUTATIVE (AFU_ORTHOLOGUE AFUA_1G12880)-RELATED"/>
    <property type="match status" value="1"/>
</dbReference>
<comment type="caution">
    <text evidence="2">The sequence shown here is derived from an EMBL/GenBank/DDBJ whole genome shotgun (WGS) entry which is preliminary data.</text>
</comment>
<dbReference type="PANTHER" id="PTHR47829:SF1">
    <property type="entry name" value="HAD FAMILY PHOSPHATASE"/>
    <property type="match status" value="1"/>
</dbReference>
<feature type="domain" description="Aminoglycoside phosphotransferase" evidence="1">
    <location>
        <begin position="26"/>
        <end position="252"/>
    </location>
</feature>
<dbReference type="Gene3D" id="3.90.1200.10">
    <property type="match status" value="1"/>
</dbReference>
<gene>
    <name evidence="2" type="ORF">HK097_010347</name>
</gene>
<dbReference type="Gene3D" id="3.30.200.20">
    <property type="entry name" value="Phosphorylase Kinase, domain 1"/>
    <property type="match status" value="1"/>
</dbReference>
<keyword evidence="3" id="KW-1185">Reference proteome</keyword>
<dbReference type="InterPro" id="IPR052898">
    <property type="entry name" value="ACAD10-like"/>
</dbReference>
<reference evidence="2" key="1">
    <citation type="submission" date="2020-05" db="EMBL/GenBank/DDBJ databases">
        <title>Phylogenomic resolution of chytrid fungi.</title>
        <authorList>
            <person name="Stajich J.E."/>
            <person name="Amses K."/>
            <person name="Simmons R."/>
            <person name="Seto K."/>
            <person name="Myers J."/>
            <person name="Bonds A."/>
            <person name="Quandt C.A."/>
            <person name="Barry K."/>
            <person name="Liu P."/>
            <person name="Grigoriev I."/>
            <person name="Longcore J.E."/>
            <person name="James T.Y."/>
        </authorList>
    </citation>
    <scope>NUCLEOTIDE SEQUENCE</scope>
    <source>
        <strain evidence="2">JEL0318</strain>
    </source>
</reference>
<evidence type="ECO:0000259" key="1">
    <source>
        <dbReference type="Pfam" id="PF01636"/>
    </source>
</evidence>
<protein>
    <recommendedName>
        <fullName evidence="1">Aminoglycoside phosphotransferase domain-containing protein</fullName>
    </recommendedName>
</protein>
<dbReference type="EMBL" id="JADGJD010000076">
    <property type="protein sequence ID" value="KAJ3055488.1"/>
    <property type="molecule type" value="Genomic_DNA"/>
</dbReference>
<dbReference type="Proteomes" id="UP001212841">
    <property type="component" value="Unassembled WGS sequence"/>
</dbReference>
<dbReference type="SUPFAM" id="SSF56112">
    <property type="entry name" value="Protein kinase-like (PK-like)"/>
    <property type="match status" value="1"/>
</dbReference>